<dbReference type="Gene3D" id="2.40.10.180">
    <property type="entry name" value="Phage tail proteins"/>
    <property type="match status" value="1"/>
</dbReference>
<organism evidence="1 2">
    <name type="scientific">Pseudomonas jessenii</name>
    <dbReference type="NCBI Taxonomy" id="77298"/>
    <lineage>
        <taxon>Bacteria</taxon>
        <taxon>Pseudomonadati</taxon>
        <taxon>Pseudomonadota</taxon>
        <taxon>Gammaproteobacteria</taxon>
        <taxon>Pseudomonadales</taxon>
        <taxon>Pseudomonadaceae</taxon>
        <taxon>Pseudomonas</taxon>
    </lineage>
</organism>
<protein>
    <submittedName>
        <fullName evidence="1">Uncharacterized protein</fullName>
    </submittedName>
</protein>
<evidence type="ECO:0000313" key="2">
    <source>
        <dbReference type="Proteomes" id="UP000198542"/>
    </source>
</evidence>
<dbReference type="InterPro" id="IPR053734">
    <property type="entry name" value="Phage_Head-Tail_Connect_sf"/>
</dbReference>
<proteinExistence type="predicted"/>
<name>A0A231GQN3_PSEJE</name>
<dbReference type="RefSeq" id="WP_090455569.1">
    <property type="nucleotide sequence ID" value="NZ_FNTC01000002.1"/>
</dbReference>
<dbReference type="EMBL" id="FNTC01000002">
    <property type="protein sequence ID" value="SEC42029.1"/>
    <property type="molecule type" value="Genomic_DNA"/>
</dbReference>
<accession>A0A231GQN3</accession>
<dbReference type="GO" id="GO:0019068">
    <property type="term" value="P:virion assembly"/>
    <property type="evidence" value="ECO:0007669"/>
    <property type="project" value="InterPro"/>
</dbReference>
<reference evidence="2" key="1">
    <citation type="submission" date="2016-10" db="EMBL/GenBank/DDBJ databases">
        <authorList>
            <person name="Varghese N."/>
            <person name="Submissions S."/>
        </authorList>
    </citation>
    <scope>NUCLEOTIDE SEQUENCE [LARGE SCALE GENOMIC DNA]</scope>
    <source>
        <strain evidence="2">BS3660</strain>
    </source>
</reference>
<dbReference type="InterPro" id="IPR008018">
    <property type="entry name" value="Phage_tail_attach_FII"/>
</dbReference>
<keyword evidence="2" id="KW-1185">Reference proteome</keyword>
<dbReference type="Pfam" id="PF05354">
    <property type="entry name" value="Phage_attach"/>
    <property type="match status" value="1"/>
</dbReference>
<sequence>MAFRDLVAEIDSVVFDTLADVGFIEGRRVQGMFSAPWLQPKVGRLNTGLREPCFHIRVADAAGVEKAQTVLIDLPALDGGGEYTLTHLEPAGDGLVALSLRLKA</sequence>
<dbReference type="AlphaFoldDB" id="A0A231GQN3"/>
<dbReference type="Proteomes" id="UP000198542">
    <property type="component" value="Unassembled WGS sequence"/>
</dbReference>
<gene>
    <name evidence="1" type="ORF">SAMN04490187_4301</name>
</gene>
<evidence type="ECO:0000313" key="1">
    <source>
        <dbReference type="EMBL" id="SEC42029.1"/>
    </source>
</evidence>